<keyword evidence="9" id="KW-0653">Protein transport</keyword>
<dbReference type="GO" id="GO:0030150">
    <property type="term" value="P:protein import into mitochondrial matrix"/>
    <property type="evidence" value="ECO:0007669"/>
    <property type="project" value="UniProtKB-UniRule"/>
</dbReference>
<sequence>MSLIKYNKALKSGVLLKNSLISILKSQKGGLTTSLEGNKLIHDVGFAGYSSMVKGSNAFHTRISESVKDAGAQSLFRGRHIRESRVSLLSPNQLSKCFGGLPMHPFFIRSLASTSAPQTSGQTQQQQNRKELSTSEDPFDAPTYNIPEKPVTFTEGASYSIVILAGLAVAAGALYGVFGELIFEPSEQKVFGKALERVQKDSMVRSRIGYPIKGYGQESMNRRARQQIPSRKWTDEDGVERVEVSFVIRGPHGYGNVHSQMFKDKADKRWKFTVLLVDLKSPTPLQLMLESYIPA</sequence>
<dbReference type="Gene3D" id="3.10.450.320">
    <property type="entry name" value="Mitochondrial import inner membrane translocase subunit Tim21"/>
    <property type="match status" value="1"/>
</dbReference>
<dbReference type="InterPro" id="IPR038552">
    <property type="entry name" value="Tim21_IMS_sf"/>
</dbReference>
<name>A0A2G5F166_AQUCA</name>
<comment type="subcellular location">
    <subcellularLocation>
        <location evidence="1 9">Mitochondrion inner membrane</location>
        <topology evidence="1 9">Single-pass membrane protein</topology>
    </subcellularLocation>
</comment>
<accession>A0A2G5F166</accession>
<evidence type="ECO:0000256" key="8">
    <source>
        <dbReference type="ARBA" id="ARBA00023136"/>
    </source>
</evidence>
<evidence type="ECO:0000256" key="3">
    <source>
        <dbReference type="ARBA" id="ARBA00022692"/>
    </source>
</evidence>
<evidence type="ECO:0000256" key="5">
    <source>
        <dbReference type="ARBA" id="ARBA00022946"/>
    </source>
</evidence>
<dbReference type="PANTHER" id="PTHR13032:SF6">
    <property type="entry name" value="MITOCHONDRIAL IMPORT INNER MEMBRANE TRANSLOCASE SUBUNIT TIM21"/>
    <property type="match status" value="1"/>
</dbReference>
<keyword evidence="4 9" id="KW-0999">Mitochondrion inner membrane</keyword>
<dbReference type="Pfam" id="PF08294">
    <property type="entry name" value="TIM21"/>
    <property type="match status" value="1"/>
</dbReference>
<gene>
    <name evidence="11" type="ORF">AQUCO_00200024v1</name>
</gene>
<keyword evidence="6 9" id="KW-1133">Transmembrane helix</keyword>
<evidence type="ECO:0000256" key="6">
    <source>
        <dbReference type="ARBA" id="ARBA00022989"/>
    </source>
</evidence>
<feature type="compositionally biased region" description="Low complexity" evidence="10">
    <location>
        <begin position="117"/>
        <end position="127"/>
    </location>
</feature>
<protein>
    <recommendedName>
        <fullName evidence="9">Mitochondrial import inner membrane translocase subunit Tim21</fullName>
    </recommendedName>
</protein>
<dbReference type="PANTHER" id="PTHR13032">
    <property type="entry name" value="MITOCHONDRIAL IMPORT INNER MEMBRANE TRANSLOCASE SUBUNIT TIM21"/>
    <property type="match status" value="1"/>
</dbReference>
<dbReference type="FunCoup" id="A0A2G5F166">
    <property type="interactions" value="2711"/>
</dbReference>
<proteinExistence type="inferred from homology"/>
<keyword evidence="9" id="KW-0813">Transport</keyword>
<comment type="function">
    <text evidence="9">Essential component of the TIM23 complex, a complex that mediates the translocation of transit peptide-containing proteins across the mitochondrial inner membrane.</text>
</comment>
<evidence type="ECO:0000256" key="2">
    <source>
        <dbReference type="ARBA" id="ARBA00010867"/>
    </source>
</evidence>
<evidence type="ECO:0000256" key="1">
    <source>
        <dbReference type="ARBA" id="ARBA00004434"/>
    </source>
</evidence>
<keyword evidence="9" id="KW-0811">Translocation</keyword>
<comment type="similarity">
    <text evidence="2 9">Belongs to the TIM21 family.</text>
</comment>
<dbReference type="OrthoDB" id="436405at2759"/>
<dbReference type="FunFam" id="3.10.450.320:FF:000002">
    <property type="entry name" value="Mitochondrial import inner membrane translocase subunit tim21"/>
    <property type="match status" value="1"/>
</dbReference>
<dbReference type="AlphaFoldDB" id="A0A2G5F166"/>
<dbReference type="InParanoid" id="A0A2G5F166"/>
<comment type="subunit">
    <text evidence="9">Component of the TIM23 complex.</text>
</comment>
<dbReference type="InterPro" id="IPR013261">
    <property type="entry name" value="Tim21"/>
</dbReference>
<keyword evidence="8 9" id="KW-0472">Membrane</keyword>
<feature type="transmembrane region" description="Helical" evidence="9">
    <location>
        <begin position="159"/>
        <end position="183"/>
    </location>
</feature>
<dbReference type="STRING" id="218851.A0A2G5F166"/>
<evidence type="ECO:0000256" key="4">
    <source>
        <dbReference type="ARBA" id="ARBA00022792"/>
    </source>
</evidence>
<evidence type="ECO:0000256" key="10">
    <source>
        <dbReference type="SAM" id="MobiDB-lite"/>
    </source>
</evidence>
<dbReference type="Proteomes" id="UP000230069">
    <property type="component" value="Unassembled WGS sequence"/>
</dbReference>
<evidence type="ECO:0000256" key="9">
    <source>
        <dbReference type="RuleBase" id="RU367142"/>
    </source>
</evidence>
<keyword evidence="12" id="KW-1185">Reference proteome</keyword>
<evidence type="ECO:0000313" key="11">
    <source>
        <dbReference type="EMBL" id="PIA61748.1"/>
    </source>
</evidence>
<evidence type="ECO:0000256" key="7">
    <source>
        <dbReference type="ARBA" id="ARBA00023128"/>
    </source>
</evidence>
<dbReference type="EMBL" id="KZ305019">
    <property type="protein sequence ID" value="PIA61748.1"/>
    <property type="molecule type" value="Genomic_DNA"/>
</dbReference>
<keyword evidence="5" id="KW-0809">Transit peptide</keyword>
<feature type="region of interest" description="Disordered" evidence="10">
    <location>
        <begin position="117"/>
        <end position="147"/>
    </location>
</feature>
<evidence type="ECO:0000313" key="12">
    <source>
        <dbReference type="Proteomes" id="UP000230069"/>
    </source>
</evidence>
<reference evidence="11 12" key="1">
    <citation type="submission" date="2017-09" db="EMBL/GenBank/DDBJ databases">
        <title>WGS assembly of Aquilegia coerulea Goldsmith.</title>
        <authorList>
            <person name="Hodges S."/>
            <person name="Kramer E."/>
            <person name="Nordborg M."/>
            <person name="Tomkins J."/>
            <person name="Borevitz J."/>
            <person name="Derieg N."/>
            <person name="Yan J."/>
            <person name="Mihaltcheva S."/>
            <person name="Hayes R.D."/>
            <person name="Rokhsar D."/>
        </authorList>
    </citation>
    <scope>NUCLEOTIDE SEQUENCE [LARGE SCALE GENOMIC DNA]</scope>
    <source>
        <strain evidence="12">cv. Goldsmith</strain>
    </source>
</reference>
<keyword evidence="3 9" id="KW-0812">Transmembrane</keyword>
<dbReference type="GO" id="GO:0005744">
    <property type="term" value="C:TIM23 mitochondrial import inner membrane translocase complex"/>
    <property type="evidence" value="ECO:0007669"/>
    <property type="project" value="UniProtKB-UniRule"/>
</dbReference>
<organism evidence="11 12">
    <name type="scientific">Aquilegia coerulea</name>
    <name type="common">Rocky mountain columbine</name>
    <dbReference type="NCBI Taxonomy" id="218851"/>
    <lineage>
        <taxon>Eukaryota</taxon>
        <taxon>Viridiplantae</taxon>
        <taxon>Streptophyta</taxon>
        <taxon>Embryophyta</taxon>
        <taxon>Tracheophyta</taxon>
        <taxon>Spermatophyta</taxon>
        <taxon>Magnoliopsida</taxon>
        <taxon>Ranunculales</taxon>
        <taxon>Ranunculaceae</taxon>
        <taxon>Thalictroideae</taxon>
        <taxon>Aquilegia</taxon>
    </lineage>
</organism>
<keyword evidence="7 9" id="KW-0496">Mitochondrion</keyword>